<dbReference type="GO" id="GO:0016747">
    <property type="term" value="F:acyltransferase activity, transferring groups other than amino-acyl groups"/>
    <property type="evidence" value="ECO:0007669"/>
    <property type="project" value="InterPro"/>
</dbReference>
<proteinExistence type="predicted"/>
<dbReference type="Pfam" id="PF00583">
    <property type="entry name" value="Acetyltransf_1"/>
    <property type="match status" value="1"/>
</dbReference>
<dbReference type="PANTHER" id="PTHR43877">
    <property type="entry name" value="AMINOALKYLPHOSPHONATE N-ACETYLTRANSFERASE-RELATED-RELATED"/>
    <property type="match status" value="1"/>
</dbReference>
<keyword evidence="5" id="KW-1185">Reference proteome</keyword>
<protein>
    <submittedName>
        <fullName evidence="4">N-acetylglutamate synthase-like GNAT family acetyltransferase</fullName>
    </submittedName>
</protein>
<dbReference type="OrthoDB" id="9796381at2"/>
<keyword evidence="1 4" id="KW-0808">Transferase</keyword>
<organism evidence="4 5">
    <name type="scientific">Mucilaginibacter gracilis</name>
    <dbReference type="NCBI Taxonomy" id="423350"/>
    <lineage>
        <taxon>Bacteria</taxon>
        <taxon>Pseudomonadati</taxon>
        <taxon>Bacteroidota</taxon>
        <taxon>Sphingobacteriia</taxon>
        <taxon>Sphingobacteriales</taxon>
        <taxon>Sphingobacteriaceae</taxon>
        <taxon>Mucilaginibacter</taxon>
    </lineage>
</organism>
<dbReference type="PANTHER" id="PTHR43877:SF2">
    <property type="entry name" value="AMINOALKYLPHOSPHONATE N-ACETYLTRANSFERASE-RELATED"/>
    <property type="match status" value="1"/>
</dbReference>
<gene>
    <name evidence="4" type="ORF">BDD43_1830</name>
</gene>
<evidence type="ECO:0000256" key="2">
    <source>
        <dbReference type="ARBA" id="ARBA00023315"/>
    </source>
</evidence>
<dbReference type="CDD" id="cd04301">
    <property type="entry name" value="NAT_SF"/>
    <property type="match status" value="1"/>
</dbReference>
<sequence length="167" mass="18189">MIIRTATLADVAGIMQLVNNVVPAMLAAGNFQWDSTYPNPAVFETDIELNQLWVAQIDNAIAGVAAITTQQDAEYAQVGWDISETAVVIHRLAVHPQYRGKGIAAALLKQAEQVALSIGTTILRVDTNSNNAATQKLFPKLGYVFAGHISLAFRPGLNFYCYEKRLV</sequence>
<dbReference type="Proteomes" id="UP000268007">
    <property type="component" value="Unassembled WGS sequence"/>
</dbReference>
<accession>A0A495IYA4</accession>
<comment type="caution">
    <text evidence="4">The sequence shown here is derived from an EMBL/GenBank/DDBJ whole genome shotgun (WGS) entry which is preliminary data.</text>
</comment>
<dbReference type="PROSITE" id="PS51186">
    <property type="entry name" value="GNAT"/>
    <property type="match status" value="1"/>
</dbReference>
<dbReference type="Gene3D" id="3.40.630.30">
    <property type="match status" value="1"/>
</dbReference>
<dbReference type="RefSeq" id="WP_121197360.1">
    <property type="nucleotide sequence ID" value="NZ_RBKU01000001.1"/>
</dbReference>
<evidence type="ECO:0000259" key="3">
    <source>
        <dbReference type="PROSITE" id="PS51186"/>
    </source>
</evidence>
<evidence type="ECO:0000256" key="1">
    <source>
        <dbReference type="ARBA" id="ARBA00022679"/>
    </source>
</evidence>
<dbReference type="SUPFAM" id="SSF55729">
    <property type="entry name" value="Acyl-CoA N-acyltransferases (Nat)"/>
    <property type="match status" value="1"/>
</dbReference>
<dbReference type="InterPro" id="IPR016181">
    <property type="entry name" value="Acyl_CoA_acyltransferase"/>
</dbReference>
<feature type="domain" description="N-acetyltransferase" evidence="3">
    <location>
        <begin position="1"/>
        <end position="167"/>
    </location>
</feature>
<reference evidence="4 5" key="1">
    <citation type="submission" date="2018-10" db="EMBL/GenBank/DDBJ databases">
        <title>Genomic Encyclopedia of Archaeal and Bacterial Type Strains, Phase II (KMG-II): from individual species to whole genera.</title>
        <authorList>
            <person name="Goeker M."/>
        </authorList>
    </citation>
    <scope>NUCLEOTIDE SEQUENCE [LARGE SCALE GENOMIC DNA]</scope>
    <source>
        <strain evidence="4 5">DSM 18602</strain>
    </source>
</reference>
<evidence type="ECO:0000313" key="5">
    <source>
        <dbReference type="Proteomes" id="UP000268007"/>
    </source>
</evidence>
<keyword evidence="2" id="KW-0012">Acyltransferase</keyword>
<dbReference type="InterPro" id="IPR050832">
    <property type="entry name" value="Bact_Acetyltransf"/>
</dbReference>
<dbReference type="InterPro" id="IPR000182">
    <property type="entry name" value="GNAT_dom"/>
</dbReference>
<evidence type="ECO:0000313" key="4">
    <source>
        <dbReference type="EMBL" id="RKR81680.1"/>
    </source>
</evidence>
<dbReference type="AlphaFoldDB" id="A0A495IYA4"/>
<name>A0A495IYA4_9SPHI</name>
<dbReference type="EMBL" id="RBKU01000001">
    <property type="protein sequence ID" value="RKR81680.1"/>
    <property type="molecule type" value="Genomic_DNA"/>
</dbReference>